<evidence type="ECO:0000256" key="5">
    <source>
        <dbReference type="ARBA" id="ARBA00023163"/>
    </source>
</evidence>
<keyword evidence="4 7" id="KW-0238">DNA-binding</keyword>
<dbReference type="SUPFAM" id="SSF52172">
    <property type="entry name" value="CheY-like"/>
    <property type="match status" value="1"/>
</dbReference>
<dbReference type="Pfam" id="PF00486">
    <property type="entry name" value="Trans_reg_C"/>
    <property type="match status" value="1"/>
</dbReference>
<evidence type="ECO:0000313" key="11">
    <source>
        <dbReference type="Proteomes" id="UP000190102"/>
    </source>
</evidence>
<dbReference type="PANTHER" id="PTHR48111:SF22">
    <property type="entry name" value="REGULATOR OF RPOS"/>
    <property type="match status" value="1"/>
</dbReference>
<dbReference type="FunFam" id="3.40.50.2300:FF:000002">
    <property type="entry name" value="DNA-binding response regulator PhoP"/>
    <property type="match status" value="1"/>
</dbReference>
<keyword evidence="2" id="KW-0902">Two-component regulatory system</keyword>
<dbReference type="GO" id="GO:0000976">
    <property type="term" value="F:transcription cis-regulatory region binding"/>
    <property type="evidence" value="ECO:0007669"/>
    <property type="project" value="TreeGrafter"/>
</dbReference>
<dbReference type="GO" id="GO:0032993">
    <property type="term" value="C:protein-DNA complex"/>
    <property type="evidence" value="ECO:0007669"/>
    <property type="project" value="TreeGrafter"/>
</dbReference>
<dbReference type="Gene3D" id="1.10.10.10">
    <property type="entry name" value="Winged helix-like DNA-binding domain superfamily/Winged helix DNA-binding domain"/>
    <property type="match status" value="1"/>
</dbReference>
<dbReference type="CDD" id="cd00383">
    <property type="entry name" value="trans_reg_C"/>
    <property type="match status" value="1"/>
</dbReference>
<dbReference type="RefSeq" id="WP_078791566.1">
    <property type="nucleotide sequence ID" value="NZ_FUWR01000033.1"/>
</dbReference>
<keyword evidence="3" id="KW-0805">Transcription regulation</keyword>
<gene>
    <name evidence="10" type="ORF">SAMN02745119_03319</name>
</gene>
<evidence type="ECO:0000256" key="3">
    <source>
        <dbReference type="ARBA" id="ARBA00023015"/>
    </source>
</evidence>
<keyword evidence="1 6" id="KW-0597">Phosphoprotein</keyword>
<dbReference type="SMART" id="SM00448">
    <property type="entry name" value="REC"/>
    <property type="match status" value="1"/>
</dbReference>
<feature type="domain" description="Response regulatory" evidence="8">
    <location>
        <begin position="2"/>
        <end position="116"/>
    </location>
</feature>
<dbReference type="GO" id="GO:0005829">
    <property type="term" value="C:cytosol"/>
    <property type="evidence" value="ECO:0007669"/>
    <property type="project" value="TreeGrafter"/>
</dbReference>
<dbReference type="InterPro" id="IPR001789">
    <property type="entry name" value="Sig_transdc_resp-reg_receiver"/>
</dbReference>
<dbReference type="OrthoDB" id="9793321at2"/>
<feature type="domain" description="OmpR/PhoB-type" evidence="9">
    <location>
        <begin position="124"/>
        <end position="224"/>
    </location>
</feature>
<proteinExistence type="predicted"/>
<dbReference type="PROSITE" id="PS51755">
    <property type="entry name" value="OMPR_PHOB"/>
    <property type="match status" value="1"/>
</dbReference>
<dbReference type="GO" id="GO:0006355">
    <property type="term" value="P:regulation of DNA-templated transcription"/>
    <property type="evidence" value="ECO:0007669"/>
    <property type="project" value="InterPro"/>
</dbReference>
<dbReference type="Proteomes" id="UP000190102">
    <property type="component" value="Unassembled WGS sequence"/>
</dbReference>
<keyword evidence="11" id="KW-1185">Reference proteome</keyword>
<accession>A0A1T4S7Y0</accession>
<dbReference type="AlphaFoldDB" id="A0A1T4S7Y0"/>
<dbReference type="SMART" id="SM00862">
    <property type="entry name" value="Trans_reg_C"/>
    <property type="match status" value="1"/>
</dbReference>
<evidence type="ECO:0000259" key="9">
    <source>
        <dbReference type="PROSITE" id="PS51755"/>
    </source>
</evidence>
<feature type="DNA-binding region" description="OmpR/PhoB-type" evidence="7">
    <location>
        <begin position="124"/>
        <end position="224"/>
    </location>
</feature>
<feature type="modified residue" description="4-aspartylphosphate" evidence="6">
    <location>
        <position position="51"/>
    </location>
</feature>
<dbReference type="GO" id="GO:0000156">
    <property type="term" value="F:phosphorelay response regulator activity"/>
    <property type="evidence" value="ECO:0007669"/>
    <property type="project" value="TreeGrafter"/>
</dbReference>
<organism evidence="10 11">
    <name type="scientific">Trichlorobacter thiogenes</name>
    <dbReference type="NCBI Taxonomy" id="115783"/>
    <lineage>
        <taxon>Bacteria</taxon>
        <taxon>Pseudomonadati</taxon>
        <taxon>Thermodesulfobacteriota</taxon>
        <taxon>Desulfuromonadia</taxon>
        <taxon>Geobacterales</taxon>
        <taxon>Geobacteraceae</taxon>
        <taxon>Trichlorobacter</taxon>
    </lineage>
</organism>
<evidence type="ECO:0000313" key="10">
    <source>
        <dbReference type="EMBL" id="SKA24345.1"/>
    </source>
</evidence>
<dbReference type="Pfam" id="PF00072">
    <property type="entry name" value="Response_reg"/>
    <property type="match status" value="1"/>
</dbReference>
<dbReference type="PANTHER" id="PTHR48111">
    <property type="entry name" value="REGULATOR OF RPOS"/>
    <property type="match status" value="1"/>
</dbReference>
<dbReference type="PROSITE" id="PS50110">
    <property type="entry name" value="RESPONSE_REGULATORY"/>
    <property type="match status" value="1"/>
</dbReference>
<evidence type="ECO:0000256" key="4">
    <source>
        <dbReference type="ARBA" id="ARBA00023125"/>
    </source>
</evidence>
<evidence type="ECO:0000256" key="1">
    <source>
        <dbReference type="ARBA" id="ARBA00022553"/>
    </source>
</evidence>
<evidence type="ECO:0000256" key="2">
    <source>
        <dbReference type="ARBA" id="ARBA00023012"/>
    </source>
</evidence>
<sequence length="231" mass="26149">MRVLVVEDERKIADALKRGLETEGYEVIAVSSGEEGFFCLNSESFDLMLLDLMLPGRDGLEVLKTIRDKGFSLPVLVLTGRDTVEDRVLGLDSGADDYLVKPFAFPELLARMRLLLRRGKHETEKPLALADLELHLPTHQALRNEQLLDLTSREFELLAYLLKHQGHVVSREMLAHDVWKVRERSTPLDNVIDVNIARLRRKVDDPFPLKLIRTIRGVGFMATASDDHAAT</sequence>
<evidence type="ECO:0000256" key="7">
    <source>
        <dbReference type="PROSITE-ProRule" id="PRU01091"/>
    </source>
</evidence>
<dbReference type="Gene3D" id="3.40.50.2300">
    <property type="match status" value="1"/>
</dbReference>
<dbReference type="InterPro" id="IPR001867">
    <property type="entry name" value="OmpR/PhoB-type_DNA-bd"/>
</dbReference>
<dbReference type="STRING" id="115783.SAMN02745119_03319"/>
<evidence type="ECO:0000259" key="8">
    <source>
        <dbReference type="PROSITE" id="PS50110"/>
    </source>
</evidence>
<dbReference type="InterPro" id="IPR039420">
    <property type="entry name" value="WalR-like"/>
</dbReference>
<keyword evidence="5" id="KW-0804">Transcription</keyword>
<reference evidence="11" key="1">
    <citation type="submission" date="2017-02" db="EMBL/GenBank/DDBJ databases">
        <authorList>
            <person name="Varghese N."/>
            <person name="Submissions S."/>
        </authorList>
    </citation>
    <scope>NUCLEOTIDE SEQUENCE [LARGE SCALE GENOMIC DNA]</scope>
    <source>
        <strain evidence="11">ATCC BAA-34</strain>
    </source>
</reference>
<dbReference type="InterPro" id="IPR011006">
    <property type="entry name" value="CheY-like_superfamily"/>
</dbReference>
<name>A0A1T4S7Y0_9BACT</name>
<dbReference type="Gene3D" id="6.10.250.690">
    <property type="match status" value="1"/>
</dbReference>
<dbReference type="InterPro" id="IPR036388">
    <property type="entry name" value="WH-like_DNA-bd_sf"/>
</dbReference>
<protein>
    <submittedName>
        <fullName evidence="10">DNA-binding response regulator, OmpR family, contains REC and winged-helix (WHTH) domain</fullName>
    </submittedName>
</protein>
<dbReference type="EMBL" id="FUWR01000033">
    <property type="protein sequence ID" value="SKA24345.1"/>
    <property type="molecule type" value="Genomic_DNA"/>
</dbReference>
<evidence type="ECO:0000256" key="6">
    <source>
        <dbReference type="PROSITE-ProRule" id="PRU00169"/>
    </source>
</evidence>